<accession>A0A382CAQ9</accession>
<gene>
    <name evidence="2" type="ORF">METZ01_LOCUS176062</name>
</gene>
<evidence type="ECO:0000313" key="2">
    <source>
        <dbReference type="EMBL" id="SVB23208.1"/>
    </source>
</evidence>
<dbReference type="AlphaFoldDB" id="A0A382CAQ9"/>
<organism evidence="2">
    <name type="scientific">marine metagenome</name>
    <dbReference type="NCBI Taxonomy" id="408172"/>
    <lineage>
        <taxon>unclassified sequences</taxon>
        <taxon>metagenomes</taxon>
        <taxon>ecological metagenomes</taxon>
    </lineage>
</organism>
<reference evidence="2" key="1">
    <citation type="submission" date="2018-05" db="EMBL/GenBank/DDBJ databases">
        <authorList>
            <person name="Lanie J.A."/>
            <person name="Ng W.-L."/>
            <person name="Kazmierczak K.M."/>
            <person name="Andrzejewski T.M."/>
            <person name="Davidsen T.M."/>
            <person name="Wayne K.J."/>
            <person name="Tettelin H."/>
            <person name="Glass J.I."/>
            <person name="Rusch D."/>
            <person name="Podicherti R."/>
            <person name="Tsui H.-C.T."/>
            <person name="Winkler M.E."/>
        </authorList>
    </citation>
    <scope>NUCLEOTIDE SEQUENCE</scope>
</reference>
<sequence length="307" mass="35115">MDHRKDDHQEYENSWEPTNDPSGLLHIRAIFSKWCPPYNERDPNYLPCWQDGPLAPPYPYGTYQDSGVTGRKCPWEKGSLGPWKDHFAPETSNLFKDYFSDDGSHWCYDGNVTRTELGVLEYLNEEMSDSDIEKLPIFHIVVNTHDWGPRTISLDLAFPSISYYPPNLQVQPQRFEDDTLFVGEYRKGKRRGWTHADPNVCENCWESDSLSMRVYSTTSSPNKHGNITRDSNGRRKVGQPISKDDIATLLPNPSAKKKGFEFIDYEFSVKYAGGGGKLRIAIPIMIMDEIIGAKWNSSPLRIFPPLG</sequence>
<feature type="compositionally biased region" description="Polar residues" evidence="1">
    <location>
        <begin position="216"/>
        <end position="230"/>
    </location>
</feature>
<proteinExistence type="predicted"/>
<evidence type="ECO:0000256" key="1">
    <source>
        <dbReference type="SAM" id="MobiDB-lite"/>
    </source>
</evidence>
<feature type="region of interest" description="Disordered" evidence="1">
    <location>
        <begin position="216"/>
        <end position="237"/>
    </location>
</feature>
<dbReference type="EMBL" id="UINC01033626">
    <property type="protein sequence ID" value="SVB23208.1"/>
    <property type="molecule type" value="Genomic_DNA"/>
</dbReference>
<protein>
    <submittedName>
        <fullName evidence="2">Uncharacterized protein</fullName>
    </submittedName>
</protein>
<name>A0A382CAQ9_9ZZZZ</name>